<protein>
    <submittedName>
        <fullName evidence="2">Uncharacterized protein</fullName>
    </submittedName>
</protein>
<keyword evidence="1" id="KW-1133">Transmembrane helix</keyword>
<dbReference type="Proteomes" id="UP000028547">
    <property type="component" value="Unassembled WGS sequence"/>
</dbReference>
<feature type="transmembrane region" description="Helical" evidence="1">
    <location>
        <begin position="44"/>
        <end position="61"/>
    </location>
</feature>
<sequence>MQRILPGDGLLHPLVCASVALLVVNDHVFKLHCPSWWTGKLSDVAGLAFFPLLLQGLWEVVTTRRERPFLPSVPVLLTCVVLTGVVFSAIQVWDVAGRGWQWGLGSLQWPVRALGALWRGTHVPHVAPVAHTADVGDLLTLPALGLPLWLGRARCRRAGTPA</sequence>
<evidence type="ECO:0000313" key="3">
    <source>
        <dbReference type="Proteomes" id="UP000028547"/>
    </source>
</evidence>
<proteinExistence type="predicted"/>
<accession>A0A084T241</accession>
<feature type="transmembrane region" description="Helical" evidence="1">
    <location>
        <begin position="73"/>
        <end position="93"/>
    </location>
</feature>
<evidence type="ECO:0000256" key="1">
    <source>
        <dbReference type="SAM" id="Phobius"/>
    </source>
</evidence>
<comment type="caution">
    <text evidence="2">The sequence shown here is derived from an EMBL/GenBank/DDBJ whole genome shotgun (WGS) entry which is preliminary data.</text>
</comment>
<dbReference type="AlphaFoldDB" id="A0A084T241"/>
<gene>
    <name evidence="2" type="ORF">Q664_00970</name>
</gene>
<keyword evidence="1" id="KW-0812">Transmembrane</keyword>
<keyword evidence="1" id="KW-0472">Membrane</keyword>
<name>A0A084T241_9BACT</name>
<evidence type="ECO:0000313" key="2">
    <source>
        <dbReference type="EMBL" id="KFA94776.1"/>
    </source>
</evidence>
<organism evidence="2 3">
    <name type="scientific">Archangium violaceum Cb vi76</name>
    <dbReference type="NCBI Taxonomy" id="1406225"/>
    <lineage>
        <taxon>Bacteria</taxon>
        <taxon>Pseudomonadati</taxon>
        <taxon>Myxococcota</taxon>
        <taxon>Myxococcia</taxon>
        <taxon>Myxococcales</taxon>
        <taxon>Cystobacterineae</taxon>
        <taxon>Archangiaceae</taxon>
        <taxon>Archangium</taxon>
    </lineage>
</organism>
<reference evidence="2 3" key="1">
    <citation type="submission" date="2014-07" db="EMBL/GenBank/DDBJ databases">
        <title>Draft Genome Sequence of Gephyronic Acid Producer, Cystobacter violaceus Strain Cb vi76.</title>
        <authorList>
            <person name="Stevens D.C."/>
            <person name="Young J."/>
            <person name="Carmichael R."/>
            <person name="Tan J."/>
            <person name="Taylor R.E."/>
        </authorList>
    </citation>
    <scope>NUCLEOTIDE SEQUENCE [LARGE SCALE GENOMIC DNA]</scope>
    <source>
        <strain evidence="2 3">Cb vi76</strain>
    </source>
</reference>
<dbReference type="EMBL" id="JPMI01000004">
    <property type="protein sequence ID" value="KFA94776.1"/>
    <property type="molecule type" value="Genomic_DNA"/>
</dbReference>
<feature type="transmembrane region" description="Helical" evidence="1">
    <location>
        <begin position="7"/>
        <end position="24"/>
    </location>
</feature>